<accession>A0ACB9PX95</accession>
<gene>
    <name evidence="1" type="ORF">L6164_002139</name>
</gene>
<name>A0ACB9PX95_BAUVA</name>
<comment type="caution">
    <text evidence="1">The sequence shown here is derived from an EMBL/GenBank/DDBJ whole genome shotgun (WGS) entry which is preliminary data.</text>
</comment>
<dbReference type="EMBL" id="CM039427">
    <property type="protein sequence ID" value="KAI4353168.1"/>
    <property type="molecule type" value="Genomic_DNA"/>
</dbReference>
<proteinExistence type="predicted"/>
<dbReference type="Proteomes" id="UP000828941">
    <property type="component" value="Chromosome 2"/>
</dbReference>
<sequence length="151" mass="17464">MAAVGSAHHGKSFWFILPSCSICQNSLCNLGFHTHSKRKDFLNLFASSTQELSYSCNNSNLVMIMPVCFCTLNDTQIERVGVRKLKRWWELKSLLEDMQMKIYCILSFLFLLSLRVYANESFFYLSSLIWLWNSSPFIEISKNLIVESNPS</sequence>
<evidence type="ECO:0000313" key="2">
    <source>
        <dbReference type="Proteomes" id="UP000828941"/>
    </source>
</evidence>
<organism evidence="1 2">
    <name type="scientific">Bauhinia variegata</name>
    <name type="common">Purple orchid tree</name>
    <name type="synonym">Phanera variegata</name>
    <dbReference type="NCBI Taxonomy" id="167791"/>
    <lineage>
        <taxon>Eukaryota</taxon>
        <taxon>Viridiplantae</taxon>
        <taxon>Streptophyta</taxon>
        <taxon>Embryophyta</taxon>
        <taxon>Tracheophyta</taxon>
        <taxon>Spermatophyta</taxon>
        <taxon>Magnoliopsida</taxon>
        <taxon>eudicotyledons</taxon>
        <taxon>Gunneridae</taxon>
        <taxon>Pentapetalae</taxon>
        <taxon>rosids</taxon>
        <taxon>fabids</taxon>
        <taxon>Fabales</taxon>
        <taxon>Fabaceae</taxon>
        <taxon>Cercidoideae</taxon>
        <taxon>Cercideae</taxon>
        <taxon>Bauhiniinae</taxon>
        <taxon>Bauhinia</taxon>
    </lineage>
</organism>
<keyword evidence="2" id="KW-1185">Reference proteome</keyword>
<protein>
    <submittedName>
        <fullName evidence="1">Uncharacterized protein</fullName>
    </submittedName>
</protein>
<evidence type="ECO:0000313" key="1">
    <source>
        <dbReference type="EMBL" id="KAI4353168.1"/>
    </source>
</evidence>
<reference evidence="1 2" key="1">
    <citation type="journal article" date="2022" name="DNA Res.">
        <title>Chromosomal-level genome assembly of the orchid tree Bauhinia variegata (Leguminosae; Cercidoideae) supports the allotetraploid origin hypothesis of Bauhinia.</title>
        <authorList>
            <person name="Zhong Y."/>
            <person name="Chen Y."/>
            <person name="Zheng D."/>
            <person name="Pang J."/>
            <person name="Liu Y."/>
            <person name="Luo S."/>
            <person name="Meng S."/>
            <person name="Qian L."/>
            <person name="Wei D."/>
            <person name="Dai S."/>
            <person name="Zhou R."/>
        </authorList>
    </citation>
    <scope>NUCLEOTIDE SEQUENCE [LARGE SCALE GENOMIC DNA]</scope>
    <source>
        <strain evidence="1">BV-YZ2020</strain>
    </source>
</reference>